<dbReference type="RefSeq" id="WP_071810118.1">
    <property type="nucleotide sequence ID" value="NZ_MEIA01000557.1"/>
</dbReference>
<gene>
    <name evidence="1" type="ORF">BG844_36770</name>
</gene>
<proteinExistence type="predicted"/>
<reference evidence="1 2" key="1">
    <citation type="submission" date="2016-09" db="EMBL/GenBank/DDBJ databases">
        <title>Couchioplanes caeruleus draft genome sequence.</title>
        <authorList>
            <person name="Sheehan J."/>
            <person name="Caffrey P."/>
        </authorList>
    </citation>
    <scope>NUCLEOTIDE SEQUENCE [LARGE SCALE GENOMIC DNA]</scope>
    <source>
        <strain evidence="1 2">DSM 43634</strain>
    </source>
</reference>
<protein>
    <submittedName>
        <fullName evidence="1">Cholesterol esterase</fullName>
    </submittedName>
</protein>
<dbReference type="EMBL" id="MEIA01000557">
    <property type="protein sequence ID" value="OJF09599.1"/>
    <property type="molecule type" value="Genomic_DNA"/>
</dbReference>
<evidence type="ECO:0000313" key="1">
    <source>
        <dbReference type="EMBL" id="OJF09599.1"/>
    </source>
</evidence>
<sequence length="210" mass="21361">MKDAQGDPAYGRTNWRRFAVAAAVPTAAAGALVFGMANGAFAASFTVSGQAFKISADRLEGTGFAQYGGFDETKDGKKIPVAVSGIASAELYNLCQSVKTPGLPIVLTIRAGRDAAKPAKATDLVLGVSELSGDAKFTDINIGQDASTLGLGGKNAHGEKGGFGQEAKAVTITGLKQTAVSTTAGTFTLSGLNMKVNLPDSNGKPPAECF</sequence>
<organism evidence="1 2">
    <name type="scientific">Couchioplanes caeruleus subsp. caeruleus</name>
    <dbReference type="NCBI Taxonomy" id="56427"/>
    <lineage>
        <taxon>Bacteria</taxon>
        <taxon>Bacillati</taxon>
        <taxon>Actinomycetota</taxon>
        <taxon>Actinomycetes</taxon>
        <taxon>Micromonosporales</taxon>
        <taxon>Micromonosporaceae</taxon>
        <taxon>Couchioplanes</taxon>
    </lineage>
</organism>
<dbReference type="Pfam" id="PF19741">
    <property type="entry name" value="DUF6230"/>
    <property type="match status" value="1"/>
</dbReference>
<dbReference type="Proteomes" id="UP000182486">
    <property type="component" value="Unassembled WGS sequence"/>
</dbReference>
<accession>A0A1K0F9S3</accession>
<dbReference type="AlphaFoldDB" id="A0A1K0F9S3"/>
<evidence type="ECO:0000313" key="2">
    <source>
        <dbReference type="Proteomes" id="UP000182486"/>
    </source>
</evidence>
<keyword evidence="2" id="KW-1185">Reference proteome</keyword>
<dbReference type="InterPro" id="IPR046198">
    <property type="entry name" value="DUF6230"/>
</dbReference>
<name>A0A1K0F9S3_9ACTN</name>
<comment type="caution">
    <text evidence="1">The sequence shown here is derived from an EMBL/GenBank/DDBJ whole genome shotgun (WGS) entry which is preliminary data.</text>
</comment>